<keyword evidence="8" id="KW-1185">Reference proteome</keyword>
<dbReference type="AlphaFoldDB" id="A0A4Q9GN50"/>
<keyword evidence="4 6" id="KW-1133">Transmembrane helix</keyword>
<feature type="transmembrane region" description="Helical" evidence="6">
    <location>
        <begin position="53"/>
        <end position="71"/>
    </location>
</feature>
<name>A0A4Q9GN50_9HYPH</name>
<dbReference type="PANTHER" id="PTHR33514">
    <property type="entry name" value="PROTEIN ABCI12, CHLOROPLASTIC"/>
    <property type="match status" value="1"/>
</dbReference>
<dbReference type="OrthoDB" id="8075495at2"/>
<comment type="caution">
    <text evidence="7">The sequence shown here is derived from an EMBL/GenBank/DDBJ whole genome shotgun (WGS) entry which is preliminary data.</text>
</comment>
<evidence type="ECO:0000256" key="6">
    <source>
        <dbReference type="SAM" id="Phobius"/>
    </source>
</evidence>
<dbReference type="Proteomes" id="UP000291613">
    <property type="component" value="Unassembled WGS sequence"/>
</dbReference>
<evidence type="ECO:0000256" key="2">
    <source>
        <dbReference type="ARBA" id="ARBA00008564"/>
    </source>
</evidence>
<evidence type="ECO:0000256" key="3">
    <source>
        <dbReference type="ARBA" id="ARBA00022692"/>
    </source>
</evidence>
<organism evidence="7 8">
    <name type="scientific">Hansschlegelia quercus</name>
    <dbReference type="NCBI Taxonomy" id="2528245"/>
    <lineage>
        <taxon>Bacteria</taxon>
        <taxon>Pseudomonadati</taxon>
        <taxon>Pseudomonadota</taxon>
        <taxon>Alphaproteobacteria</taxon>
        <taxon>Hyphomicrobiales</taxon>
        <taxon>Methylopilaceae</taxon>
        <taxon>Hansschlegelia</taxon>
    </lineage>
</organism>
<evidence type="ECO:0000256" key="1">
    <source>
        <dbReference type="ARBA" id="ARBA00004141"/>
    </source>
</evidence>
<dbReference type="GO" id="GO:0005886">
    <property type="term" value="C:plasma membrane"/>
    <property type="evidence" value="ECO:0007669"/>
    <property type="project" value="TreeGrafter"/>
</dbReference>
<dbReference type="CDD" id="cd16914">
    <property type="entry name" value="EcfT"/>
    <property type="match status" value="1"/>
</dbReference>
<proteinExistence type="inferred from homology"/>
<protein>
    <submittedName>
        <fullName evidence="7">Energy-coupling factor transporter transmembrane protein EcfT</fullName>
    </submittedName>
</protein>
<comment type="subcellular location">
    <subcellularLocation>
        <location evidence="1">Membrane</location>
        <topology evidence="1">Multi-pass membrane protein</topology>
    </subcellularLocation>
</comment>
<reference evidence="7 8" key="1">
    <citation type="submission" date="2019-02" db="EMBL/GenBank/DDBJ databases">
        <title>Hansschlegelia quercus sp. nov., a novel methylotrophic bacterium from buds of oak (Quercus robur L.).</title>
        <authorList>
            <person name="Agafonova N.V."/>
            <person name="Kaparullina E.N."/>
            <person name="Grouzdev D.S."/>
            <person name="Doronina N.V."/>
        </authorList>
    </citation>
    <scope>NUCLEOTIDE SEQUENCE [LARGE SCALE GENOMIC DNA]</scope>
    <source>
        <strain evidence="7 8">Dub</strain>
    </source>
</reference>
<dbReference type="RefSeq" id="WP_131003605.1">
    <property type="nucleotide sequence ID" value="NZ_JBHSZR010000013.1"/>
</dbReference>
<gene>
    <name evidence="7" type="ORF">EYR15_10995</name>
</gene>
<sequence>MSAAHRLNFFVKLAGATLVMALAWAAPGPYWSALAAGLVIAGLAVTRTPGLRAYLKGALILVALVVASWLLNLSIQGMALGEALPIAIRMAARLVATTGAFFFVMETSTPGAIMAAASAARLPAMATLALSLTFGLVPMLREEFERIADAQRARGLEIDRAPIHVKLRYALARGVPLLVQAVRMAHAISVSFATSGFDPSVKRTTWRRVGLFVDDRIPEDK</sequence>
<evidence type="ECO:0000256" key="4">
    <source>
        <dbReference type="ARBA" id="ARBA00022989"/>
    </source>
</evidence>
<dbReference type="Pfam" id="PF02361">
    <property type="entry name" value="CbiQ"/>
    <property type="match status" value="1"/>
</dbReference>
<accession>A0A4Q9GN50</accession>
<dbReference type="InterPro" id="IPR003339">
    <property type="entry name" value="ABC/ECF_trnsptr_transmembrane"/>
</dbReference>
<evidence type="ECO:0000313" key="8">
    <source>
        <dbReference type="Proteomes" id="UP000291613"/>
    </source>
</evidence>
<evidence type="ECO:0000313" key="7">
    <source>
        <dbReference type="EMBL" id="TBN52370.1"/>
    </source>
</evidence>
<dbReference type="EMBL" id="SIUB01000005">
    <property type="protein sequence ID" value="TBN52370.1"/>
    <property type="molecule type" value="Genomic_DNA"/>
</dbReference>
<keyword evidence="5 6" id="KW-0472">Membrane</keyword>
<keyword evidence="3 6" id="KW-0812">Transmembrane</keyword>
<comment type="similarity">
    <text evidence="2">Belongs to the CbiQ family.</text>
</comment>
<dbReference type="PANTHER" id="PTHR33514:SF13">
    <property type="entry name" value="PROTEIN ABCI12, CHLOROPLASTIC"/>
    <property type="match status" value="1"/>
</dbReference>
<evidence type="ECO:0000256" key="5">
    <source>
        <dbReference type="ARBA" id="ARBA00023136"/>
    </source>
</evidence>